<feature type="chain" id="PRO_5014699171" evidence="2">
    <location>
        <begin position="25"/>
        <end position="512"/>
    </location>
</feature>
<evidence type="ECO:0000256" key="1">
    <source>
        <dbReference type="SAM" id="MobiDB-lite"/>
    </source>
</evidence>
<feature type="signal peptide" evidence="2">
    <location>
        <begin position="1"/>
        <end position="24"/>
    </location>
</feature>
<accession>A0A2N9LK20</accession>
<dbReference type="AlphaFoldDB" id="A0A2N9LK20"/>
<evidence type="ECO:0000313" key="3">
    <source>
        <dbReference type="EMBL" id="SPE23619.1"/>
    </source>
</evidence>
<protein>
    <submittedName>
        <fullName evidence="3">Uncharacterized protein</fullName>
    </submittedName>
</protein>
<gene>
    <name evidence="3" type="ORF">SBA5_400030</name>
</gene>
<keyword evidence="2" id="KW-0732">Signal</keyword>
<evidence type="ECO:0000313" key="4">
    <source>
        <dbReference type="Proteomes" id="UP000239735"/>
    </source>
</evidence>
<sequence>MKRLIQIGTMLSLFAIAFAAAAFAAPRHPNIASLSKNSREIFLTAMQWGDESYDSQAKLCRMPTSPQYAEAHLPAHLAVRESSWYAVGLLLRDGSGDRQRAAQILDTVLNAQYHEPGKPWDGTFRRTPTEPEPGTNAEMWRAYDPNWREFIGTTFALILTEYPDRISPELRQRMIDAIDYAIAGEMKQGRLAPTYTNISLMYGFLWDFAAVRGGKPEWTAQAEQWQTTTYDLYKQHDAFWEYNSPTYSGVDIYGLALWRDNGFTPLMRKRGEEMEAGLWRATADLYNASLRNISGPFDRAYGMDMQSYVSVMGLWLRTILDSDHAPLCNFDPPVDHVPDLWFAPLIVVLDTKIPPDAIAKFSHFPGPHRVHRPIADQRVATAWLDKDVIYGGEITGHSRDVDARSQFHPVTVQWQAPNGKIGWIQLTRCPPIDASADKSGITISAAGDVSFRLSAPNVASAQVTGDQWSLPGLIVRVKSDAHSFTSAQHGPFLDVEYKGITRMTLTMARPGE</sequence>
<dbReference type="PANTHER" id="PTHR40616:SF1">
    <property type="entry name" value="LINALOOL DEHYDRATASE_ISOMERASE DOMAIN-CONTAINING PROTEIN"/>
    <property type="match status" value="1"/>
</dbReference>
<dbReference type="Proteomes" id="UP000239735">
    <property type="component" value="Unassembled WGS sequence"/>
</dbReference>
<reference evidence="4" key="1">
    <citation type="submission" date="2018-02" db="EMBL/GenBank/DDBJ databases">
        <authorList>
            <person name="Hausmann B."/>
        </authorList>
    </citation>
    <scope>NUCLEOTIDE SEQUENCE [LARGE SCALE GENOMIC DNA]</scope>
    <source>
        <strain evidence="4">Peat soil MAG SbA5</strain>
    </source>
</reference>
<dbReference type="OrthoDB" id="3901256at2"/>
<feature type="compositionally biased region" description="Basic and acidic residues" evidence="1">
    <location>
        <begin position="119"/>
        <end position="129"/>
    </location>
</feature>
<proteinExistence type="predicted"/>
<dbReference type="EMBL" id="OKRB01000098">
    <property type="protein sequence ID" value="SPE23619.1"/>
    <property type="molecule type" value="Genomic_DNA"/>
</dbReference>
<organism evidence="3 4">
    <name type="scientific">Candidatus Sulfuritelmatomonas gaucii</name>
    <dbReference type="NCBI Taxonomy" id="2043161"/>
    <lineage>
        <taxon>Bacteria</taxon>
        <taxon>Pseudomonadati</taxon>
        <taxon>Acidobacteriota</taxon>
        <taxon>Terriglobia</taxon>
        <taxon>Terriglobales</taxon>
        <taxon>Acidobacteriaceae</taxon>
        <taxon>Candidatus Sulfuritelmatomonas</taxon>
    </lineage>
</organism>
<feature type="region of interest" description="Disordered" evidence="1">
    <location>
        <begin position="119"/>
        <end position="138"/>
    </location>
</feature>
<evidence type="ECO:0000256" key="2">
    <source>
        <dbReference type="SAM" id="SignalP"/>
    </source>
</evidence>
<name>A0A2N9LK20_9BACT</name>
<dbReference type="PANTHER" id="PTHR40616">
    <property type="entry name" value="LINALOOL DEHYDRATASE_ISOMERASE DOMAIN-CONTAINING PROTEIN"/>
    <property type="match status" value="1"/>
</dbReference>